<dbReference type="GO" id="GO:0019684">
    <property type="term" value="P:photosynthesis, light reaction"/>
    <property type="evidence" value="ECO:0007669"/>
    <property type="project" value="InterPro"/>
</dbReference>
<evidence type="ECO:0008006" key="3">
    <source>
        <dbReference type="Google" id="ProtNLM"/>
    </source>
</evidence>
<reference evidence="1" key="1">
    <citation type="submission" date="2020-09" db="EMBL/GenBank/DDBJ databases">
        <title>Pelagicoccus enzymogenes sp. nov. with an EPS production, isolated from marine sediment.</title>
        <authorList>
            <person name="Feng X."/>
        </authorList>
    </citation>
    <scope>NUCLEOTIDE SEQUENCE</scope>
    <source>
        <strain evidence="1">NFK12</strain>
    </source>
</reference>
<protein>
    <recommendedName>
        <fullName evidence="3">PRC-barrel domain-containing protein</fullName>
    </recommendedName>
</protein>
<evidence type="ECO:0000313" key="1">
    <source>
        <dbReference type="EMBL" id="MBD5780546.1"/>
    </source>
</evidence>
<organism evidence="1 2">
    <name type="scientific">Pelagicoccus enzymogenes</name>
    <dbReference type="NCBI Taxonomy" id="2773457"/>
    <lineage>
        <taxon>Bacteria</taxon>
        <taxon>Pseudomonadati</taxon>
        <taxon>Verrucomicrobiota</taxon>
        <taxon>Opitutia</taxon>
        <taxon>Puniceicoccales</taxon>
        <taxon>Pelagicoccaceae</taxon>
        <taxon>Pelagicoccus</taxon>
    </lineage>
</organism>
<gene>
    <name evidence="1" type="ORF">IEN85_13680</name>
</gene>
<dbReference type="RefSeq" id="WP_191617643.1">
    <property type="nucleotide sequence ID" value="NZ_JACYFG010000036.1"/>
</dbReference>
<proteinExistence type="predicted"/>
<name>A0A927FB46_9BACT</name>
<dbReference type="Gene3D" id="3.90.50.10">
    <property type="entry name" value="Photosynthetic Reaction Center, subunit H, domain 2"/>
    <property type="match status" value="2"/>
</dbReference>
<dbReference type="AlphaFoldDB" id="A0A927FB46"/>
<sequence length="274" mass="31727">MKDLFGYSVVAPDGKAGKLKDLLFGDRHWRVRYLDVETRFGFNLNLRYLSEETKEEDKVTRRLIPTAELGVPKLGLDRKEIPTKLSVEEVNKCEGFGSHLSAEEKYEMEFRRFFRHAIYDERPLFGSLGYAGYMPPVTAYDHTEEEIRNHLDRMGEIAGEHLHSVKAVIGYHVVGKKETLGIVGDLILDVENWKVAYLVLDTRHGIPSRKYLVDMTTVKRLDWSSSSMETELNSEDLMSMRRYWVHDPVNKDEADHQYDYAGKPCLSNLMEDVF</sequence>
<evidence type="ECO:0000313" key="2">
    <source>
        <dbReference type="Proteomes" id="UP000622317"/>
    </source>
</evidence>
<comment type="caution">
    <text evidence="1">The sequence shown here is derived from an EMBL/GenBank/DDBJ whole genome shotgun (WGS) entry which is preliminary data.</text>
</comment>
<keyword evidence="2" id="KW-1185">Reference proteome</keyword>
<dbReference type="EMBL" id="JACYFG010000036">
    <property type="protein sequence ID" value="MBD5780546.1"/>
    <property type="molecule type" value="Genomic_DNA"/>
</dbReference>
<dbReference type="InterPro" id="IPR014747">
    <property type="entry name" value="Bac_photo_RC_H_C"/>
</dbReference>
<dbReference type="Proteomes" id="UP000622317">
    <property type="component" value="Unassembled WGS sequence"/>
</dbReference>
<dbReference type="InterPro" id="IPR011033">
    <property type="entry name" value="PRC_barrel-like_sf"/>
</dbReference>
<accession>A0A927FB46</accession>
<dbReference type="SUPFAM" id="SSF50346">
    <property type="entry name" value="PRC-barrel domain"/>
    <property type="match status" value="2"/>
</dbReference>
<dbReference type="GO" id="GO:0030077">
    <property type="term" value="C:plasma membrane light-harvesting complex"/>
    <property type="evidence" value="ECO:0007669"/>
    <property type="project" value="InterPro"/>
</dbReference>